<gene>
    <name evidence="1" type="ORF">NKG59_09195</name>
</gene>
<organism evidence="1 2">
    <name type="scientific">Ralstonia chuxiongensis</name>
    <dbReference type="NCBI Taxonomy" id="2957504"/>
    <lineage>
        <taxon>Bacteria</taxon>
        <taxon>Pseudomonadati</taxon>
        <taxon>Pseudomonadota</taxon>
        <taxon>Betaproteobacteria</taxon>
        <taxon>Burkholderiales</taxon>
        <taxon>Burkholderiaceae</taxon>
        <taxon>Ralstonia</taxon>
    </lineage>
</organism>
<proteinExistence type="predicted"/>
<evidence type="ECO:0000313" key="2">
    <source>
        <dbReference type="Proteomes" id="UP001162793"/>
    </source>
</evidence>
<dbReference type="Proteomes" id="UP001162793">
    <property type="component" value="Unassembled WGS sequence"/>
</dbReference>
<comment type="caution">
    <text evidence="1">The sequence shown here is derived from an EMBL/GenBank/DDBJ whole genome shotgun (WGS) entry which is preliminary data.</text>
</comment>
<keyword evidence="2" id="KW-1185">Reference proteome</keyword>
<dbReference type="AlphaFoldDB" id="A0AA41WVY0"/>
<reference evidence="2" key="1">
    <citation type="journal article" date="2023" name="Front. Microbiol.">
        <title>Ralstonia chuxiongensis sp. nov., Ralstonia mojiangensis sp. nov., and Ralstonia soli sp. nov., isolated from tobacco fields, are three novel species in the family Burkholderiaceae.</title>
        <authorList>
            <person name="Lu C.H."/>
            <person name="Zhang Y.Y."/>
            <person name="Jiang N."/>
            <person name="Chen W."/>
            <person name="Shao X."/>
            <person name="Zhao Z.M."/>
            <person name="Lu W.L."/>
            <person name="Hu X."/>
            <person name="Xi Y.X."/>
            <person name="Zou S.Y."/>
            <person name="Wei Q.J."/>
            <person name="Lin Z.L."/>
            <person name="Gong L."/>
            <person name="Gai X.T."/>
            <person name="Zhang L.Q."/>
            <person name="Li J.Y."/>
            <person name="Jin Y."/>
            <person name="Xia Z.Y."/>
        </authorList>
    </citation>
    <scope>NUCLEOTIDE SEQUENCE [LARGE SCALE GENOMIC DNA]</scope>
    <source>
        <strain evidence="2">21YRMH01-3</strain>
    </source>
</reference>
<accession>A0AA41WVY0</accession>
<evidence type="ECO:0000313" key="1">
    <source>
        <dbReference type="EMBL" id="MCP1172535.1"/>
    </source>
</evidence>
<dbReference type="RefSeq" id="WP_253536487.1">
    <property type="nucleotide sequence ID" value="NZ_JAMYWC010000003.1"/>
</dbReference>
<name>A0AA41WVY0_9RALS</name>
<dbReference type="EMBL" id="JAMYWC010000003">
    <property type="protein sequence ID" value="MCP1172535.1"/>
    <property type="molecule type" value="Genomic_DNA"/>
</dbReference>
<sequence length="45" mass="5030">MEVMKNTSHQRGSTRIYMWKAAPAYLMFNGLAPGAAQLTECYCST</sequence>
<protein>
    <submittedName>
        <fullName evidence="1">Uncharacterized protein</fullName>
    </submittedName>
</protein>